<comment type="caution">
    <text evidence="3">The sequence shown here is derived from an EMBL/GenBank/DDBJ whole genome shotgun (WGS) entry which is preliminary data.</text>
</comment>
<feature type="domain" description="Phage tail tape measure protein" evidence="2">
    <location>
        <begin position="290"/>
        <end position="477"/>
    </location>
</feature>
<proteinExistence type="predicted"/>
<name>A0ABV6VNZ2_9ACTN</name>
<reference evidence="3 4" key="1">
    <citation type="submission" date="2024-09" db="EMBL/GenBank/DDBJ databases">
        <authorList>
            <person name="Lee S.D."/>
        </authorList>
    </citation>
    <scope>NUCLEOTIDE SEQUENCE [LARGE SCALE GENOMIC DNA]</scope>
    <source>
        <strain evidence="3 4">N8-3</strain>
    </source>
</reference>
<gene>
    <name evidence="3" type="ORF">ACEZDE_02015</name>
</gene>
<dbReference type="NCBIfam" id="TIGR01760">
    <property type="entry name" value="tape_meas_TP901"/>
    <property type="match status" value="1"/>
</dbReference>
<evidence type="ECO:0000256" key="1">
    <source>
        <dbReference type="SAM" id="Phobius"/>
    </source>
</evidence>
<keyword evidence="1" id="KW-1133">Transmembrane helix</keyword>
<dbReference type="Proteomes" id="UP001592531">
    <property type="component" value="Unassembled WGS sequence"/>
</dbReference>
<keyword evidence="1" id="KW-0812">Transmembrane</keyword>
<dbReference type="InterPro" id="IPR010090">
    <property type="entry name" value="Phage_tape_meas"/>
</dbReference>
<feature type="transmembrane region" description="Helical" evidence="1">
    <location>
        <begin position="579"/>
        <end position="598"/>
    </location>
</feature>
<feature type="transmembrane region" description="Helical" evidence="1">
    <location>
        <begin position="619"/>
        <end position="650"/>
    </location>
</feature>
<dbReference type="RefSeq" id="WP_380531086.1">
    <property type="nucleotide sequence ID" value="NZ_JBHFAB010000001.1"/>
</dbReference>
<sequence>MADAYSLYVNLTATTGGLTTGLRSGGAQLRAFDGQLQAVNRSLIETGDAATRLARIQDAALADTLRSQTAVTAAVERSRLAWAAAGTAAQTSGRAETLAATTAARAETERATAVTAGEQALRAQAVAQTMAARAAATTGAGAAAAQATATAAAQAATRAATAQAAQEQRAAAAQATATRAANLAQRAAAAQQVSETAARQATTAQAQAEAAASQQAARNAAAVRQAQAAATAEARASTQATITGYLKTGAVISAVLGAGVLEAVHLQKEMANVLTISKQITPDNVAQFTDQIVKLSTELPQSSTQLAQGLYQIVSTGYDGADAMQILQVAAKGASAGLTTTDVAATALLGVMKSYGLGVADADDVMDTMFQTVNLGVISFEQLAQQLGDVVPMAAAAGVSFGDLSSALAAITLAGIPAAESSTALNMLLTRMMAPTTALRNALHSLGYESGAAAVQQDGLYVVMNKLEKVTGGNADATVSLFKDIRASRAALALAAADGANYADTYQGIAQQVDRAGATQRAYDTQMQTTSGQWTLAENQAKALGISMGTALLPVLESVGSTLRVVGGSVNDLPSPMKSLIGVVLALVAAGALLRAGYGKVTLQLQDFRTALAATRAGGAVLPTVLSGAGLAVTGLSAVLMLGVAAYSAYSAAKERAKEATQDLVQALQQERNENDAGAGIRELTTQLTNSDDMKKLNQMGIATDAAIDAITSGGAKLDVLYAKIAAGREASFKTTGNVATYDTRWDDAKNVLDKEHKIWSDAVQQEDTLATEMQIVNSKIAQSRVKPGTAFDLSQLLPVGKDGLPEYTDEMTAMAKALGGIVNPAQAWEDAQNKVAKSNKNAKASLTDYVNELESQLKAQRSFQDNLVALGEAGYTDLADHFASLGVSSAGILQQLATQLGKGNTKVADQLEGIITESTARSQNTFRLGLEQLPGIAATYGKKVADAWAKAAETNDSAGFAKVMQTMAVTDMTKAVQKGSASAKGALQKGMALLSQVAQVGGIDAANTLRDALLKGDMEGVQTQLGALGSDIKISAPDLTAVVGAFKTAGKQANSQWSGMLTLIAEVSKEKGEAAAQALTSALLSGDMSKVQSMLNNIGMAVQEIPGSKTITVSVSAPKSVTIPVFTALAGNKPTSWDRDGNGIPDDVQAPSKQANGSVLSFYAKGGLRPGAGGEHHVAQIAPAGAWRVWAEEETGGESYIPLAPSKRGRSRAIAEETVRRLGGKGIRWYADGGLDGWSYSPSSLYSFSGLLDDSKDSKGRFSLALFQKKLAFSVSLSRQWQHDLTVVAQRAGVDVAQALADMGEDGISLTRKMATGSTKYVKQMAAELEQLSATAKGSLTDYTLSLSAAAGQTSAFQKNLATLAAEGYGDLASRLAGQGDSTAQALAAQAVKSRSAAAKANKASTSASSTLSQQDMADLVSIIGAIKTSTTGIHTVADATGLGEDQIITVADEGRALLKQALGKRGTKFLADLARADKGLSYEKGGLLTPGIYATSNGVVRFAEPATGGEAYVPLGTAQRSSATAVLRDVADRFGYQVSRRVDARPAGAQVVVVQQPAALIGQMPVSVTTGSSGTQAAAEFGAEVMRRLRAAQRGGRI</sequence>
<dbReference type="Pfam" id="PF10145">
    <property type="entry name" value="PhageMin_Tail"/>
    <property type="match status" value="1"/>
</dbReference>
<evidence type="ECO:0000313" key="3">
    <source>
        <dbReference type="EMBL" id="MFC1415427.1"/>
    </source>
</evidence>
<keyword evidence="4" id="KW-1185">Reference proteome</keyword>
<evidence type="ECO:0000313" key="4">
    <source>
        <dbReference type="Proteomes" id="UP001592531"/>
    </source>
</evidence>
<accession>A0ABV6VNZ2</accession>
<evidence type="ECO:0000259" key="2">
    <source>
        <dbReference type="Pfam" id="PF10145"/>
    </source>
</evidence>
<organism evidence="3 4">
    <name type="scientific">Streptacidiphilus cavernicola</name>
    <dbReference type="NCBI Taxonomy" id="3342716"/>
    <lineage>
        <taxon>Bacteria</taxon>
        <taxon>Bacillati</taxon>
        <taxon>Actinomycetota</taxon>
        <taxon>Actinomycetes</taxon>
        <taxon>Kitasatosporales</taxon>
        <taxon>Streptomycetaceae</taxon>
        <taxon>Streptacidiphilus</taxon>
    </lineage>
</organism>
<protein>
    <submittedName>
        <fullName evidence="3">Phage tail tape measure protein</fullName>
    </submittedName>
</protein>
<keyword evidence="1" id="KW-0472">Membrane</keyword>
<dbReference type="EMBL" id="JBHFAB010000001">
    <property type="protein sequence ID" value="MFC1415427.1"/>
    <property type="molecule type" value="Genomic_DNA"/>
</dbReference>